<dbReference type="CDD" id="cd03010">
    <property type="entry name" value="TlpA_like_DsbE"/>
    <property type="match status" value="1"/>
</dbReference>
<dbReference type="InterPro" id="IPR050553">
    <property type="entry name" value="Thioredoxin_ResA/DsbE_sf"/>
</dbReference>
<evidence type="ECO:0000256" key="3">
    <source>
        <dbReference type="ARBA" id="ARBA00022748"/>
    </source>
</evidence>
<evidence type="ECO:0000259" key="6">
    <source>
        <dbReference type="PROSITE" id="PS51352"/>
    </source>
</evidence>
<organism evidence="7 8">
    <name type="scientific">Sulfurimicrobium lacus</name>
    <dbReference type="NCBI Taxonomy" id="2715678"/>
    <lineage>
        <taxon>Bacteria</taxon>
        <taxon>Pseudomonadati</taxon>
        <taxon>Pseudomonadota</taxon>
        <taxon>Betaproteobacteria</taxon>
        <taxon>Nitrosomonadales</taxon>
        <taxon>Sulfuricellaceae</taxon>
        <taxon>Sulfurimicrobium</taxon>
    </lineage>
</organism>
<comment type="similarity">
    <text evidence="2">Belongs to the thioredoxin family. DsbE subfamily.</text>
</comment>
<proteinExistence type="inferred from homology"/>
<dbReference type="GO" id="GO:0015036">
    <property type="term" value="F:disulfide oxidoreductase activity"/>
    <property type="evidence" value="ECO:0007669"/>
    <property type="project" value="InterPro"/>
</dbReference>
<dbReference type="InterPro" id="IPR013766">
    <property type="entry name" value="Thioredoxin_domain"/>
</dbReference>
<dbReference type="Pfam" id="PF08534">
    <property type="entry name" value="Redoxin"/>
    <property type="match status" value="1"/>
</dbReference>
<dbReference type="PANTHER" id="PTHR42852">
    <property type="entry name" value="THIOL:DISULFIDE INTERCHANGE PROTEIN DSBE"/>
    <property type="match status" value="1"/>
</dbReference>
<dbReference type="PANTHER" id="PTHR42852:SF6">
    <property type="entry name" value="THIOL:DISULFIDE INTERCHANGE PROTEIN DSBE"/>
    <property type="match status" value="1"/>
</dbReference>
<dbReference type="RefSeq" id="WP_173064062.1">
    <property type="nucleotide sequence ID" value="NZ_AP022853.1"/>
</dbReference>
<evidence type="ECO:0000256" key="5">
    <source>
        <dbReference type="ARBA" id="ARBA00023284"/>
    </source>
</evidence>
<gene>
    <name evidence="7" type="primary">ccmG</name>
    <name evidence="7" type="ORF">SKTS_19640</name>
</gene>
<dbReference type="InterPro" id="IPR036249">
    <property type="entry name" value="Thioredoxin-like_sf"/>
</dbReference>
<keyword evidence="5" id="KW-0676">Redox-active center</keyword>
<evidence type="ECO:0000313" key="7">
    <source>
        <dbReference type="EMBL" id="BCB27078.1"/>
    </source>
</evidence>
<reference evidence="8" key="1">
    <citation type="submission" date="2020-03" db="EMBL/GenBank/DDBJ databases">
        <title>Complete genome sequence of sulfur-oxidizing bacterium skT11.</title>
        <authorList>
            <person name="Kanda M."/>
            <person name="Kojima H."/>
            <person name="Fukui M."/>
        </authorList>
    </citation>
    <scope>NUCLEOTIDE SEQUENCE [LARGE SCALE GENOMIC DNA]</scope>
    <source>
        <strain evidence="8">skT11</strain>
    </source>
</reference>
<dbReference type="GO" id="GO:0030288">
    <property type="term" value="C:outer membrane-bounded periplasmic space"/>
    <property type="evidence" value="ECO:0007669"/>
    <property type="project" value="InterPro"/>
</dbReference>
<dbReference type="KEGG" id="slac:SKTS_19640"/>
<dbReference type="InterPro" id="IPR004799">
    <property type="entry name" value="Periplasmic_diS_OxRdtase_DsbE"/>
</dbReference>
<keyword evidence="4" id="KW-1015">Disulfide bond</keyword>
<dbReference type="SUPFAM" id="SSF52833">
    <property type="entry name" value="Thioredoxin-like"/>
    <property type="match status" value="1"/>
</dbReference>
<accession>A0A6F8VBI4</accession>
<dbReference type="NCBIfam" id="TIGR00385">
    <property type="entry name" value="dsbE"/>
    <property type="match status" value="1"/>
</dbReference>
<comment type="subcellular location">
    <subcellularLocation>
        <location evidence="1">Cell envelope</location>
    </subcellularLocation>
</comment>
<keyword evidence="3" id="KW-0201">Cytochrome c-type biogenesis</keyword>
<dbReference type="PROSITE" id="PS51352">
    <property type="entry name" value="THIOREDOXIN_2"/>
    <property type="match status" value="1"/>
</dbReference>
<dbReference type="AlphaFoldDB" id="A0A6F8VBI4"/>
<sequence length="174" mass="19363">MKRFLIPLGIFIVLVGFLAVGLKLDPREVPSPLIGKPAPDFNLPLLSDPAKHLSPADLRGKVWLFNVWASWCASCRQEHETLLELSRQGGLPIYGMDYKDQPADAQTVLNSMGNPYVETVVDLDGRAGINYGVYGVPETYLIDKNGIIRYKLTGPLTREGLDKKIFPLVKELQK</sequence>
<evidence type="ECO:0000256" key="4">
    <source>
        <dbReference type="ARBA" id="ARBA00023157"/>
    </source>
</evidence>
<feature type="domain" description="Thioredoxin" evidence="6">
    <location>
        <begin position="32"/>
        <end position="174"/>
    </location>
</feature>
<keyword evidence="8" id="KW-1185">Reference proteome</keyword>
<dbReference type="InterPro" id="IPR013740">
    <property type="entry name" value="Redoxin"/>
</dbReference>
<evidence type="ECO:0000256" key="1">
    <source>
        <dbReference type="ARBA" id="ARBA00004196"/>
    </source>
</evidence>
<dbReference type="Proteomes" id="UP000502260">
    <property type="component" value="Chromosome"/>
</dbReference>
<dbReference type="GO" id="GO:0017004">
    <property type="term" value="P:cytochrome complex assembly"/>
    <property type="evidence" value="ECO:0007669"/>
    <property type="project" value="UniProtKB-KW"/>
</dbReference>
<dbReference type="EMBL" id="AP022853">
    <property type="protein sequence ID" value="BCB27078.1"/>
    <property type="molecule type" value="Genomic_DNA"/>
</dbReference>
<evidence type="ECO:0000256" key="2">
    <source>
        <dbReference type="ARBA" id="ARBA00007758"/>
    </source>
</evidence>
<name>A0A6F8VBI4_9PROT</name>
<evidence type="ECO:0000313" key="8">
    <source>
        <dbReference type="Proteomes" id="UP000502260"/>
    </source>
</evidence>
<dbReference type="Gene3D" id="3.40.30.10">
    <property type="entry name" value="Glutaredoxin"/>
    <property type="match status" value="1"/>
</dbReference>
<protein>
    <submittedName>
        <fullName evidence="7">Thiol:disulfide interchange protein</fullName>
    </submittedName>
</protein>